<reference evidence="4" key="1">
    <citation type="journal article" date="2020" name="Microorganisms">
        <title>Complete Genome of a Member of a New Bacterial Lineage in the Microgenomates Group Reveals an Unusual Nucleotide Composition Disparity Between Two Strands of DNA and Limited Metabolic Potential.</title>
        <authorList>
            <person name="Kadnikov V.V."/>
            <person name="Mardanov A.V."/>
            <person name="Beletsky A.V."/>
            <person name="Karnachuk O.V."/>
            <person name="Ravin N.V."/>
        </authorList>
    </citation>
    <scope>NUCLEOTIDE SEQUENCE [LARGE SCALE GENOMIC DNA]</scope>
</reference>
<dbReference type="Pfam" id="PF01833">
    <property type="entry name" value="TIG"/>
    <property type="match status" value="1"/>
</dbReference>
<dbReference type="SUPFAM" id="SSF81296">
    <property type="entry name" value="E set domains"/>
    <property type="match status" value="1"/>
</dbReference>
<keyword evidence="1" id="KW-0812">Transmembrane</keyword>
<dbReference type="Gene3D" id="2.60.40.10">
    <property type="entry name" value="Immunoglobulins"/>
    <property type="match status" value="1"/>
</dbReference>
<sequence length="359" mass="41046">MAKLKSVFPQQLKKLILVLFILGFIYDVVLPLPVSDLSLLIIIALLVGSVIMWNIDGMVLIKHSVWLAILCSIFAILEYNRISERLAIWWYIFFTVGALHLTVTYRLKPGKKYLDSKQLIQEILRSYSPIIKLKLSAVKLAHLTIPVITFTLEEVKITNLVPAILNLTKTCSVFLSLYLVYSLVSNTLSTIEVYQSFYPSNSLNYFIQQTGQYAAISLLIGIVIGLGLFFVIKNRRTLAFIVTPALLFSLFLITNYVYVHTTQFQYDIRLWSVSPKKATLWDEIKLSGRNFRDLPFKGKVYIDGVEHAITSWTDKQIVIQADPTKTSSGEIKVIDYYGKESVNTLPIEYYDFETKELIE</sequence>
<keyword evidence="1" id="KW-1133">Transmembrane helix</keyword>
<evidence type="ECO:0000259" key="2">
    <source>
        <dbReference type="Pfam" id="PF01833"/>
    </source>
</evidence>
<dbReference type="KEGG" id="caqa:MICH65_0520"/>
<organism evidence="3 4">
    <name type="scientific">Candidatus Chazhemtobacterium aquaticus</name>
    <dbReference type="NCBI Taxonomy" id="2715735"/>
    <lineage>
        <taxon>Bacteria</taxon>
        <taxon>Candidatus Chazhemtobacteraceae</taxon>
        <taxon>Candidatus Chazhemtobacterium</taxon>
    </lineage>
</organism>
<evidence type="ECO:0000313" key="4">
    <source>
        <dbReference type="Proteomes" id="UP000463983"/>
    </source>
</evidence>
<dbReference type="RefSeq" id="WP_161931880.1">
    <property type="nucleotide sequence ID" value="NZ_CP047901.1"/>
</dbReference>
<dbReference type="Proteomes" id="UP000463983">
    <property type="component" value="Chromosome"/>
</dbReference>
<feature type="transmembrane region" description="Helical" evidence="1">
    <location>
        <begin position="238"/>
        <end position="259"/>
    </location>
</feature>
<feature type="transmembrane region" description="Helical" evidence="1">
    <location>
        <begin position="211"/>
        <end position="231"/>
    </location>
</feature>
<dbReference type="InterPro" id="IPR002909">
    <property type="entry name" value="IPT_dom"/>
</dbReference>
<feature type="domain" description="IPT/TIG" evidence="2">
    <location>
        <begin position="272"/>
        <end position="334"/>
    </location>
</feature>
<keyword evidence="4" id="KW-1185">Reference proteome</keyword>
<evidence type="ECO:0000256" key="1">
    <source>
        <dbReference type="SAM" id="Phobius"/>
    </source>
</evidence>
<dbReference type="AlphaFoldDB" id="A0A857NDI2"/>
<keyword evidence="1" id="KW-0472">Membrane</keyword>
<dbReference type="InterPro" id="IPR014756">
    <property type="entry name" value="Ig_E-set"/>
</dbReference>
<feature type="transmembrane region" description="Helical" evidence="1">
    <location>
        <begin position="88"/>
        <end position="107"/>
    </location>
</feature>
<protein>
    <recommendedName>
        <fullName evidence="2">IPT/TIG domain-containing protein</fullName>
    </recommendedName>
</protein>
<gene>
    <name evidence="3" type="ORF">MICH65_0520</name>
</gene>
<accession>A0A857NDI2</accession>
<feature type="transmembrane region" description="Helical" evidence="1">
    <location>
        <begin position="173"/>
        <end position="191"/>
    </location>
</feature>
<feature type="transmembrane region" description="Helical" evidence="1">
    <location>
        <begin position="37"/>
        <end position="53"/>
    </location>
</feature>
<dbReference type="EMBL" id="CP047901">
    <property type="protein sequence ID" value="QHO63501.1"/>
    <property type="molecule type" value="Genomic_DNA"/>
</dbReference>
<evidence type="ECO:0000313" key="3">
    <source>
        <dbReference type="EMBL" id="QHO63501.1"/>
    </source>
</evidence>
<proteinExistence type="predicted"/>
<dbReference type="InterPro" id="IPR013783">
    <property type="entry name" value="Ig-like_fold"/>
</dbReference>
<name>A0A857NDI2_9BACT</name>
<feature type="transmembrane region" description="Helical" evidence="1">
    <location>
        <begin position="12"/>
        <end position="31"/>
    </location>
</feature>